<organism evidence="1 2">
    <name type="scientific">Arachidicoccus rhizosphaerae</name>
    <dbReference type="NCBI Taxonomy" id="551991"/>
    <lineage>
        <taxon>Bacteria</taxon>
        <taxon>Pseudomonadati</taxon>
        <taxon>Bacteroidota</taxon>
        <taxon>Chitinophagia</taxon>
        <taxon>Chitinophagales</taxon>
        <taxon>Chitinophagaceae</taxon>
        <taxon>Arachidicoccus</taxon>
    </lineage>
</organism>
<keyword evidence="1" id="KW-0456">Lyase</keyword>
<dbReference type="GO" id="GO:0016829">
    <property type="term" value="F:lyase activity"/>
    <property type="evidence" value="ECO:0007669"/>
    <property type="project" value="UniProtKB-KW"/>
</dbReference>
<protein>
    <submittedName>
        <fullName evidence="1">Pectate lyase, PelA/Pel-15E family</fullName>
    </submittedName>
</protein>
<proteinExistence type="predicted"/>
<gene>
    <name evidence="1" type="ORF">SAMN05192529_11632</name>
</gene>
<evidence type="ECO:0000313" key="1">
    <source>
        <dbReference type="EMBL" id="SEA38540.1"/>
    </source>
</evidence>
<dbReference type="Gene3D" id="1.50.10.20">
    <property type="match status" value="1"/>
</dbReference>
<name>A0A1H4ARL8_9BACT</name>
<dbReference type="Proteomes" id="UP000199041">
    <property type="component" value="Unassembled WGS sequence"/>
</dbReference>
<dbReference type="STRING" id="551991.SAMN05192529_11632"/>
<evidence type="ECO:0000313" key="2">
    <source>
        <dbReference type="Proteomes" id="UP000199041"/>
    </source>
</evidence>
<reference evidence="1 2" key="1">
    <citation type="submission" date="2016-10" db="EMBL/GenBank/DDBJ databases">
        <authorList>
            <person name="de Groot N.N."/>
        </authorList>
    </citation>
    <scope>NUCLEOTIDE SEQUENCE [LARGE SCALE GENOMIC DNA]</scope>
    <source>
        <strain evidence="1 2">Vu-144</strain>
    </source>
</reference>
<dbReference type="AlphaFoldDB" id="A0A1H4ARL8"/>
<dbReference type="InterPro" id="IPR012669">
    <property type="entry name" value="Pectate_lyase"/>
</dbReference>
<accession>A0A1H4ARL8</accession>
<dbReference type="EMBL" id="FNQY01000016">
    <property type="protein sequence ID" value="SEA38540.1"/>
    <property type="molecule type" value="Genomic_DNA"/>
</dbReference>
<dbReference type="Pfam" id="PF09492">
    <property type="entry name" value="Pec_lyase"/>
    <property type="match status" value="1"/>
</dbReference>
<dbReference type="NCBIfam" id="TIGR02474">
    <property type="entry name" value="pec_lyase"/>
    <property type="match status" value="1"/>
</dbReference>
<sequence>MSLSVLFAGVAMFNYAQSNKRPAAQDQVAENMLLYQRLSGGWAKAVHGRKIVYDISLTEAQKYQIKQEKGLKDATIDNKATSREINYLVKAFDKTRDSAYLLSAQKGIDYLLKAQYDNGGWPQYYPDSSLYRSQVTFNDNAIVNVLNVLDNVVLQKNGYEWVDPKYQPRCATALQKGIGCILKTQIKVNGKRTGWNQQYNKNTLLPEKARSFELVGLASAESAAIVEFLMNQPRPGAAVKAAVTGAVDWLKSVAIEGYTVQKVEDPNEPGGGKNVVLKKTENSRIWARYYEIGTNRPFFCGRDGQKKYNLQEIETERRLGYSWYGSWPERIITKDYAKWLEQYGD</sequence>
<dbReference type="SUPFAM" id="SSF81853">
    <property type="entry name" value="Family 10 polysaccharide lyase"/>
    <property type="match status" value="1"/>
</dbReference>
<keyword evidence="2" id="KW-1185">Reference proteome</keyword>